<proteinExistence type="predicted"/>
<feature type="non-terminal residue" evidence="1">
    <location>
        <position position="57"/>
    </location>
</feature>
<gene>
    <name evidence="1" type="ORF">S12H4_21072</name>
</gene>
<reference evidence="1" key="1">
    <citation type="journal article" date="2014" name="Front. Microbiol.">
        <title>High frequency of phylogenetically diverse reductive dehalogenase-homologous genes in deep subseafloor sedimentary metagenomes.</title>
        <authorList>
            <person name="Kawai M."/>
            <person name="Futagami T."/>
            <person name="Toyoda A."/>
            <person name="Takaki Y."/>
            <person name="Nishi S."/>
            <person name="Hori S."/>
            <person name="Arai W."/>
            <person name="Tsubouchi T."/>
            <person name="Morono Y."/>
            <person name="Uchiyama I."/>
            <person name="Ito T."/>
            <person name="Fujiyama A."/>
            <person name="Inagaki F."/>
            <person name="Takami H."/>
        </authorList>
    </citation>
    <scope>NUCLEOTIDE SEQUENCE</scope>
    <source>
        <strain evidence="1">Expedition CK06-06</strain>
    </source>
</reference>
<sequence>MTIITIVLFALSYIPTLFFNKKLKKFLSDYSSIEDKMVARKLKRSLPKIQEKMHNLS</sequence>
<accession>X1SMX2</accession>
<name>X1SMX2_9ZZZZ</name>
<protein>
    <submittedName>
        <fullName evidence="1">Uncharacterized protein</fullName>
    </submittedName>
</protein>
<dbReference type="EMBL" id="BARW01010786">
    <property type="protein sequence ID" value="GAI80466.1"/>
    <property type="molecule type" value="Genomic_DNA"/>
</dbReference>
<comment type="caution">
    <text evidence="1">The sequence shown here is derived from an EMBL/GenBank/DDBJ whole genome shotgun (WGS) entry which is preliminary data.</text>
</comment>
<evidence type="ECO:0000313" key="1">
    <source>
        <dbReference type="EMBL" id="GAI80466.1"/>
    </source>
</evidence>
<dbReference type="AlphaFoldDB" id="X1SMX2"/>
<organism evidence="1">
    <name type="scientific">marine sediment metagenome</name>
    <dbReference type="NCBI Taxonomy" id="412755"/>
    <lineage>
        <taxon>unclassified sequences</taxon>
        <taxon>metagenomes</taxon>
        <taxon>ecological metagenomes</taxon>
    </lineage>
</organism>